<feature type="compositionally biased region" description="Basic residues" evidence="1">
    <location>
        <begin position="197"/>
        <end position="219"/>
    </location>
</feature>
<dbReference type="STRING" id="4155.A0A022S140"/>
<feature type="compositionally biased region" description="Basic residues" evidence="1">
    <location>
        <begin position="516"/>
        <end position="529"/>
    </location>
</feature>
<evidence type="ECO:0000256" key="1">
    <source>
        <dbReference type="SAM" id="MobiDB-lite"/>
    </source>
</evidence>
<feature type="compositionally biased region" description="Basic and acidic residues" evidence="1">
    <location>
        <begin position="287"/>
        <end position="311"/>
    </location>
</feature>
<organism evidence="2 3">
    <name type="scientific">Erythranthe guttata</name>
    <name type="common">Yellow monkey flower</name>
    <name type="synonym">Mimulus guttatus</name>
    <dbReference type="NCBI Taxonomy" id="4155"/>
    <lineage>
        <taxon>Eukaryota</taxon>
        <taxon>Viridiplantae</taxon>
        <taxon>Streptophyta</taxon>
        <taxon>Embryophyta</taxon>
        <taxon>Tracheophyta</taxon>
        <taxon>Spermatophyta</taxon>
        <taxon>Magnoliopsida</taxon>
        <taxon>eudicotyledons</taxon>
        <taxon>Gunneridae</taxon>
        <taxon>Pentapetalae</taxon>
        <taxon>asterids</taxon>
        <taxon>lamiids</taxon>
        <taxon>Lamiales</taxon>
        <taxon>Phrymaceae</taxon>
        <taxon>Erythranthe</taxon>
    </lineage>
</organism>
<feature type="compositionally biased region" description="Low complexity" evidence="1">
    <location>
        <begin position="180"/>
        <end position="196"/>
    </location>
</feature>
<proteinExistence type="predicted"/>
<feature type="compositionally biased region" description="Polar residues" evidence="1">
    <location>
        <begin position="351"/>
        <end position="360"/>
    </location>
</feature>
<evidence type="ECO:0000313" key="2">
    <source>
        <dbReference type="EMBL" id="EYU45956.1"/>
    </source>
</evidence>
<feature type="compositionally biased region" description="Basic and acidic residues" evidence="1">
    <location>
        <begin position="1"/>
        <end position="13"/>
    </location>
</feature>
<name>A0A022S140_ERYGU</name>
<keyword evidence="3" id="KW-1185">Reference proteome</keyword>
<feature type="compositionally biased region" description="Polar residues" evidence="1">
    <location>
        <begin position="277"/>
        <end position="286"/>
    </location>
</feature>
<feature type="region of interest" description="Disordered" evidence="1">
    <location>
        <begin position="1"/>
        <end position="376"/>
    </location>
</feature>
<dbReference type="PANTHER" id="PTHR23148:SF0">
    <property type="entry name" value="SERINE_ARGININE REPETITIVE MATRIX PROTEIN 1"/>
    <property type="match status" value="1"/>
</dbReference>
<dbReference type="PANTHER" id="PTHR23148">
    <property type="entry name" value="SERINE/ARGININE REGULATED NUCLEAR MATRIX PROTEIN"/>
    <property type="match status" value="1"/>
</dbReference>
<evidence type="ECO:0000313" key="3">
    <source>
        <dbReference type="Proteomes" id="UP000030748"/>
    </source>
</evidence>
<dbReference type="Proteomes" id="UP000030748">
    <property type="component" value="Unassembled WGS sequence"/>
</dbReference>
<feature type="compositionally biased region" description="Basic residues" evidence="1">
    <location>
        <begin position="232"/>
        <end position="245"/>
    </location>
</feature>
<feature type="compositionally biased region" description="Basic and acidic residues" evidence="1">
    <location>
        <begin position="437"/>
        <end position="471"/>
    </location>
</feature>
<dbReference type="GO" id="GO:0048024">
    <property type="term" value="P:regulation of mRNA splicing, via spliceosome"/>
    <property type="evidence" value="ECO:0000318"/>
    <property type="project" value="GO_Central"/>
</dbReference>
<feature type="compositionally biased region" description="Low complexity" evidence="1">
    <location>
        <begin position="35"/>
        <end position="56"/>
    </location>
</feature>
<gene>
    <name evidence="2" type="ORF">MIMGU_mgv1a003213mg</name>
</gene>
<feature type="compositionally biased region" description="Basic and acidic residues" evidence="1">
    <location>
        <begin position="530"/>
        <end position="540"/>
    </location>
</feature>
<feature type="compositionally biased region" description="Basic and acidic residues" evidence="1">
    <location>
        <begin position="331"/>
        <end position="341"/>
    </location>
</feature>
<accession>A0A022S140</accession>
<dbReference type="EMBL" id="KI630171">
    <property type="protein sequence ID" value="EYU45956.1"/>
    <property type="molecule type" value="Genomic_DNA"/>
</dbReference>
<sequence>MSRDKHIDLEPNVKHGAGVSSIQPAQGKELHMRNGRGQRSSRGSQSPDSPHDSPSLSERRRSRSTSKAPPSRSRSVSSERRLSSPRRSVSPRRRHIVRRSPSPWRRSSHLRRRSPSPSRYRVRSPRRYRSRSPMRRRSRSPVRRRSRTPLRRSRSPARRRSRTPLRRSRSPVRAIRRRSPSPIRGRSPSPLRGRSPSPRRRSPSPRRRSPSPARRRNRRSPSTPRKQSASPIRRRSSLHGRKKSKTPVLQRSPSHGSSSPSHIHRSSLSPVRRGSKSVRSPVQSSGERVRRYEKYSPARRASPDERSELPVKNRKGRRSVERGPIVSLRSPQRDMLDRNDLNGKGGESPPIQKSPSVSDSSRGRRHSDEQRSEHLPFGLSNVFVKDYFNYGIYSSRSTSPRGSPYGRRENMSRPESPIPLRRGAGQKPNRDSYGTSPDDKNVSSRFPELADDRNGSLDSSSKETGEHGVKTKEKRKHKKSGRQEVESDDYSSNDSYGDKKDSKRRRKEEKKLKKEEKRRRRGERHRRRDERHAEKLKLKSGDAGSLSPDLAQDQSEDESVRRDSRANNIQETEFEQKKLEIELREKALESLRAKKGFGN</sequence>
<dbReference type="InterPro" id="IPR052225">
    <property type="entry name" value="Ser/Arg_repetitive_matrix"/>
</dbReference>
<dbReference type="AlphaFoldDB" id="A0A022S140"/>
<feature type="compositionally biased region" description="Low complexity" evidence="1">
    <location>
        <begin position="65"/>
        <end position="76"/>
    </location>
</feature>
<feature type="region of interest" description="Disordered" evidence="1">
    <location>
        <begin position="392"/>
        <end position="578"/>
    </location>
</feature>
<feature type="compositionally biased region" description="Low complexity" evidence="1">
    <location>
        <begin position="252"/>
        <end position="270"/>
    </location>
</feature>
<dbReference type="eggNOG" id="KOG2146">
    <property type="taxonomic scope" value="Eukaryota"/>
</dbReference>
<feature type="compositionally biased region" description="Polar residues" evidence="1">
    <location>
        <begin position="392"/>
        <end position="401"/>
    </location>
</feature>
<dbReference type="GO" id="GO:0003723">
    <property type="term" value="F:RNA binding"/>
    <property type="evidence" value="ECO:0000318"/>
    <property type="project" value="GO_Central"/>
</dbReference>
<feature type="compositionally biased region" description="Basic residues" evidence="1">
    <location>
        <begin position="89"/>
        <end position="98"/>
    </location>
</feature>
<feature type="compositionally biased region" description="Basic residues" evidence="1">
    <location>
        <begin position="106"/>
        <end position="179"/>
    </location>
</feature>
<reference evidence="2 3" key="1">
    <citation type="journal article" date="2013" name="Proc. Natl. Acad. Sci. U.S.A.">
        <title>Fine-scale variation in meiotic recombination in Mimulus inferred from population shotgun sequencing.</title>
        <authorList>
            <person name="Hellsten U."/>
            <person name="Wright K.M."/>
            <person name="Jenkins J."/>
            <person name="Shu S."/>
            <person name="Yuan Y."/>
            <person name="Wessler S.R."/>
            <person name="Schmutz J."/>
            <person name="Willis J.H."/>
            <person name="Rokhsar D.S."/>
        </authorList>
    </citation>
    <scope>NUCLEOTIDE SEQUENCE [LARGE SCALE GENOMIC DNA]</scope>
    <source>
        <strain evidence="3">cv. DUN x IM62</strain>
    </source>
</reference>
<protein>
    <submittedName>
        <fullName evidence="2">Uncharacterized protein</fullName>
    </submittedName>
</protein>
<dbReference type="GO" id="GO:0005681">
    <property type="term" value="C:spliceosomal complex"/>
    <property type="evidence" value="ECO:0000318"/>
    <property type="project" value="GO_Central"/>
</dbReference>